<dbReference type="InterPro" id="IPR050109">
    <property type="entry name" value="HTH-type_TetR-like_transc_reg"/>
</dbReference>
<evidence type="ECO:0000313" key="5">
    <source>
        <dbReference type="EMBL" id="MDT0350535.1"/>
    </source>
</evidence>
<feature type="region of interest" description="Disordered" evidence="3">
    <location>
        <begin position="1"/>
        <end position="21"/>
    </location>
</feature>
<dbReference type="Pfam" id="PF00440">
    <property type="entry name" value="TetR_N"/>
    <property type="match status" value="1"/>
</dbReference>
<feature type="DNA-binding region" description="H-T-H motif" evidence="2">
    <location>
        <begin position="44"/>
        <end position="63"/>
    </location>
</feature>
<accession>A0ABU2N9B5</accession>
<comment type="caution">
    <text evidence="5">The sequence shown here is derived from an EMBL/GenBank/DDBJ whole genome shotgun (WGS) entry which is preliminary data.</text>
</comment>
<dbReference type="Gene3D" id="1.10.357.10">
    <property type="entry name" value="Tetracycline Repressor, domain 2"/>
    <property type="match status" value="1"/>
</dbReference>
<protein>
    <submittedName>
        <fullName evidence="5">TetR family transcriptional regulator</fullName>
    </submittedName>
</protein>
<feature type="domain" description="HTH tetR-type" evidence="4">
    <location>
        <begin position="21"/>
        <end position="81"/>
    </location>
</feature>
<dbReference type="InterPro" id="IPR036271">
    <property type="entry name" value="Tet_transcr_reg_TetR-rel_C_sf"/>
</dbReference>
<dbReference type="PRINTS" id="PR00455">
    <property type="entry name" value="HTHTETR"/>
</dbReference>
<dbReference type="InterPro" id="IPR009057">
    <property type="entry name" value="Homeodomain-like_sf"/>
</dbReference>
<evidence type="ECO:0000259" key="4">
    <source>
        <dbReference type="PROSITE" id="PS50977"/>
    </source>
</evidence>
<dbReference type="SUPFAM" id="SSF46689">
    <property type="entry name" value="Homeodomain-like"/>
    <property type="match status" value="1"/>
</dbReference>
<sequence length="204" mass="21913">MTAAERTPGAPRRRGRRPGGADTRATLLEAARAEFAERGYEGATVRVIAERAGVDPAMVNHWFGGKETLFTAALDMPLDPKALIADLLPGDPDGLGERIVLRFLTIWDHTGGGRRLAALVRSVASHDVAARMMRQFVGMFVRRVVSSVAPDQVELRSALCASQLVGLGMVRYVLELEPLASADHPTVVAAIAPTMQRYLTGSLG</sequence>
<keyword evidence="1 2" id="KW-0238">DNA-binding</keyword>
<dbReference type="InterPro" id="IPR041678">
    <property type="entry name" value="TetR_C_16"/>
</dbReference>
<proteinExistence type="predicted"/>
<keyword evidence="6" id="KW-1185">Reference proteome</keyword>
<dbReference type="Proteomes" id="UP001183202">
    <property type="component" value="Unassembled WGS sequence"/>
</dbReference>
<dbReference type="SUPFAM" id="SSF48498">
    <property type="entry name" value="Tetracyclin repressor-like, C-terminal domain"/>
    <property type="match status" value="1"/>
</dbReference>
<feature type="compositionally biased region" description="Low complexity" evidence="3">
    <location>
        <begin position="1"/>
        <end position="10"/>
    </location>
</feature>
<evidence type="ECO:0000313" key="6">
    <source>
        <dbReference type="Proteomes" id="UP001183202"/>
    </source>
</evidence>
<dbReference type="Pfam" id="PF17920">
    <property type="entry name" value="TetR_C_16"/>
    <property type="match status" value="1"/>
</dbReference>
<organism evidence="5 6">
    <name type="scientific">Pseudonocardia charpentierae</name>
    <dbReference type="NCBI Taxonomy" id="3075545"/>
    <lineage>
        <taxon>Bacteria</taxon>
        <taxon>Bacillati</taxon>
        <taxon>Actinomycetota</taxon>
        <taxon>Actinomycetes</taxon>
        <taxon>Pseudonocardiales</taxon>
        <taxon>Pseudonocardiaceae</taxon>
        <taxon>Pseudonocardia</taxon>
    </lineage>
</organism>
<dbReference type="PANTHER" id="PTHR30055">
    <property type="entry name" value="HTH-TYPE TRANSCRIPTIONAL REGULATOR RUTR"/>
    <property type="match status" value="1"/>
</dbReference>
<dbReference type="PROSITE" id="PS50977">
    <property type="entry name" value="HTH_TETR_2"/>
    <property type="match status" value="1"/>
</dbReference>
<reference evidence="6" key="1">
    <citation type="submission" date="2023-07" db="EMBL/GenBank/DDBJ databases">
        <title>30 novel species of actinomycetes from the DSMZ collection.</title>
        <authorList>
            <person name="Nouioui I."/>
        </authorList>
    </citation>
    <scope>NUCLEOTIDE SEQUENCE [LARGE SCALE GENOMIC DNA]</scope>
    <source>
        <strain evidence="6">DSM 45834</strain>
    </source>
</reference>
<evidence type="ECO:0000256" key="2">
    <source>
        <dbReference type="PROSITE-ProRule" id="PRU00335"/>
    </source>
</evidence>
<dbReference type="RefSeq" id="WP_311556563.1">
    <property type="nucleotide sequence ID" value="NZ_JAVREJ010000008.1"/>
</dbReference>
<evidence type="ECO:0000256" key="3">
    <source>
        <dbReference type="SAM" id="MobiDB-lite"/>
    </source>
</evidence>
<dbReference type="EMBL" id="JAVREJ010000008">
    <property type="protein sequence ID" value="MDT0350535.1"/>
    <property type="molecule type" value="Genomic_DNA"/>
</dbReference>
<evidence type="ECO:0000256" key="1">
    <source>
        <dbReference type="ARBA" id="ARBA00023125"/>
    </source>
</evidence>
<gene>
    <name evidence="5" type="ORF">RM445_13470</name>
</gene>
<dbReference type="Gene3D" id="1.10.10.60">
    <property type="entry name" value="Homeodomain-like"/>
    <property type="match status" value="1"/>
</dbReference>
<dbReference type="InterPro" id="IPR001647">
    <property type="entry name" value="HTH_TetR"/>
</dbReference>
<dbReference type="PANTHER" id="PTHR30055:SF235">
    <property type="entry name" value="TRANSCRIPTIONAL REGULATORY PROTEIN"/>
    <property type="match status" value="1"/>
</dbReference>
<name>A0ABU2N9B5_9PSEU</name>